<dbReference type="EMBL" id="BGZK01000017">
    <property type="protein sequence ID" value="GBP05394.1"/>
    <property type="molecule type" value="Genomic_DNA"/>
</dbReference>
<dbReference type="PANTHER" id="PTHR11559">
    <property type="entry name" value="CARBOXYLESTERASE"/>
    <property type="match status" value="1"/>
</dbReference>
<dbReference type="AlphaFoldDB" id="A0A4C1SU16"/>
<feature type="region of interest" description="Disordered" evidence="2">
    <location>
        <begin position="190"/>
        <end position="213"/>
    </location>
</feature>
<dbReference type="STRING" id="151549.A0A4C1SU16"/>
<reference evidence="4 5" key="1">
    <citation type="journal article" date="2019" name="Commun. Biol.">
        <title>The bagworm genome reveals a unique fibroin gene that provides high tensile strength.</title>
        <authorList>
            <person name="Kono N."/>
            <person name="Nakamura H."/>
            <person name="Ohtoshi R."/>
            <person name="Tomita M."/>
            <person name="Numata K."/>
            <person name="Arakawa K."/>
        </authorList>
    </citation>
    <scope>NUCLEOTIDE SEQUENCE [LARGE SCALE GENOMIC DNA]</scope>
</reference>
<evidence type="ECO:0000313" key="4">
    <source>
        <dbReference type="EMBL" id="GBP05394.1"/>
    </source>
</evidence>
<evidence type="ECO:0000256" key="1">
    <source>
        <dbReference type="ARBA" id="ARBA00023180"/>
    </source>
</evidence>
<evidence type="ECO:0000256" key="2">
    <source>
        <dbReference type="SAM" id="MobiDB-lite"/>
    </source>
</evidence>
<dbReference type="Gene3D" id="3.40.50.1820">
    <property type="entry name" value="alpha/beta hydrolase"/>
    <property type="match status" value="1"/>
</dbReference>
<accession>A0A4C1SU16</accession>
<feature type="compositionally biased region" description="Low complexity" evidence="2">
    <location>
        <begin position="192"/>
        <end position="206"/>
    </location>
</feature>
<dbReference type="OrthoDB" id="6846267at2759"/>
<dbReference type="Proteomes" id="UP000299102">
    <property type="component" value="Unassembled WGS sequence"/>
</dbReference>
<gene>
    <name evidence="4" type="ORF">EVAR_76808_1</name>
</gene>
<dbReference type="InterPro" id="IPR002018">
    <property type="entry name" value="CarbesteraseB"/>
</dbReference>
<dbReference type="SUPFAM" id="SSF53474">
    <property type="entry name" value="alpha/beta-Hydrolases"/>
    <property type="match status" value="1"/>
</dbReference>
<dbReference type="Pfam" id="PF00135">
    <property type="entry name" value="COesterase"/>
    <property type="match status" value="1"/>
</dbReference>
<comment type="caution">
    <text evidence="4">The sequence shown here is derived from an EMBL/GenBank/DDBJ whole genome shotgun (WGS) entry which is preliminary data.</text>
</comment>
<organism evidence="4 5">
    <name type="scientific">Eumeta variegata</name>
    <name type="common">Bagworm moth</name>
    <name type="synonym">Eumeta japonica</name>
    <dbReference type="NCBI Taxonomy" id="151549"/>
    <lineage>
        <taxon>Eukaryota</taxon>
        <taxon>Metazoa</taxon>
        <taxon>Ecdysozoa</taxon>
        <taxon>Arthropoda</taxon>
        <taxon>Hexapoda</taxon>
        <taxon>Insecta</taxon>
        <taxon>Pterygota</taxon>
        <taxon>Neoptera</taxon>
        <taxon>Endopterygota</taxon>
        <taxon>Lepidoptera</taxon>
        <taxon>Glossata</taxon>
        <taxon>Ditrysia</taxon>
        <taxon>Tineoidea</taxon>
        <taxon>Psychidae</taxon>
        <taxon>Oiketicinae</taxon>
        <taxon>Eumeta</taxon>
    </lineage>
</organism>
<proteinExistence type="predicted"/>
<name>A0A4C1SU16_EUMVA</name>
<evidence type="ECO:0000259" key="3">
    <source>
        <dbReference type="Pfam" id="PF00135"/>
    </source>
</evidence>
<dbReference type="InterPro" id="IPR050309">
    <property type="entry name" value="Type-B_Carboxylest/Lipase"/>
</dbReference>
<evidence type="ECO:0000313" key="5">
    <source>
        <dbReference type="Proteomes" id="UP000299102"/>
    </source>
</evidence>
<keyword evidence="5" id="KW-1185">Reference proteome</keyword>
<sequence length="213" mass="23096">MLSSSSFGGELLNVTEPQKLKPWTGVWDATRPGSACLQYDPFMKIITGLKDQLNYFAGSENCLFVNVYSPKLKAGPTLPVVIFIHGGAFMYGAGHAYDPALLLDKDVVAVTLNYRLGPLVMDSPKNCPSSLNSSYAHNKTNITNTTPTTVGRGAFAAEMKSKRECVCSTRPSATRGQKAIYARTLSCEARSRPSAARGPRPAGTPSDNRYLRR</sequence>
<keyword evidence="1" id="KW-0325">Glycoprotein</keyword>
<protein>
    <submittedName>
        <fullName evidence="4">Esterase E4</fullName>
    </submittedName>
</protein>
<dbReference type="InterPro" id="IPR029058">
    <property type="entry name" value="AB_hydrolase_fold"/>
</dbReference>
<feature type="domain" description="Carboxylesterase type B" evidence="3">
    <location>
        <begin position="16"/>
        <end position="119"/>
    </location>
</feature>